<dbReference type="GO" id="GO:0008610">
    <property type="term" value="P:lipid biosynthetic process"/>
    <property type="evidence" value="ECO:0007669"/>
    <property type="project" value="UniProtKB-ARBA"/>
</dbReference>
<evidence type="ECO:0000256" key="3">
    <source>
        <dbReference type="ARBA" id="ARBA00022676"/>
    </source>
</evidence>
<dbReference type="OrthoDB" id="351298at2157"/>
<proteinExistence type="predicted"/>
<evidence type="ECO:0000256" key="8">
    <source>
        <dbReference type="SAM" id="Phobius"/>
    </source>
</evidence>
<dbReference type="Proteomes" id="UP000255421">
    <property type="component" value="Unassembled WGS sequence"/>
</dbReference>
<sequence>MTRTDRLFDRPLLVLGALVVAFVGFRALLATQSSFGFHHGWNEGHYALIARGFLDHPLVPRYGTNYVYNVPPLYPYLVTALFALFGQSDFLARVPSILFGAATIAGTFYLGRVVFDERRGLIAGAVLSLFPLFQLYAGRAQTDITFVALYTWSLALITEGYVSEDGGYRSLVLGGITFALAFAAKQPAVLLPLTVVLWLLVRRRFDYEVLRKTAVLVLSSAVALVPLIAWFYVNYSMFPAEFVRTWEHELFARTEPFANVHLVVAIGLLLGVTPVPLALAGGSLVGWWKDRLRRSRFDGYLVLVLWVAIYGAFVLYRTPRGHQYYVTGLLPPIALLTADGILRARPLLRRVLRSVVPRDVGYRRAVVAALVLSTVCSSVVLFELSGEYSAVEGSGERLAPEVSAELASLPSNATILVTNEYHPPVRWYLRSETDITRVRSFHPDDMTTEKLDRIRRNSSGPVYLVYPKPTWEPLPTDDASVVAETSEYEFTTMSLPGRVISTESKFRYYLEDRQLVVYRLGEG</sequence>
<keyword evidence="6 8" id="KW-1133">Transmembrane helix</keyword>
<reference evidence="10 13" key="3">
    <citation type="submission" date="2018-07" db="EMBL/GenBank/DDBJ databases">
        <title>Genome sequence of extremly halophilic archaeon Halopelagius longus strain BC12-B1.</title>
        <authorList>
            <person name="Zhang X."/>
        </authorList>
    </citation>
    <scope>NUCLEOTIDE SEQUENCE [LARGE SCALE GENOMIC DNA]</scope>
    <source>
        <strain evidence="10 13">BC12-B1</strain>
    </source>
</reference>
<keyword evidence="7 8" id="KW-0472">Membrane</keyword>
<keyword evidence="4 11" id="KW-0808">Transferase</keyword>
<evidence type="ECO:0000313" key="12">
    <source>
        <dbReference type="Proteomes" id="UP000199289"/>
    </source>
</evidence>
<dbReference type="EMBL" id="QQST01000001">
    <property type="protein sequence ID" value="RDI70454.1"/>
    <property type="molecule type" value="Genomic_DNA"/>
</dbReference>
<feature type="transmembrane region" description="Helical" evidence="8">
    <location>
        <begin position="121"/>
        <end position="137"/>
    </location>
</feature>
<evidence type="ECO:0000256" key="7">
    <source>
        <dbReference type="ARBA" id="ARBA00023136"/>
    </source>
</evidence>
<feature type="transmembrane region" description="Helical" evidence="8">
    <location>
        <begin position="260"/>
        <end position="288"/>
    </location>
</feature>
<evidence type="ECO:0000256" key="1">
    <source>
        <dbReference type="ARBA" id="ARBA00004651"/>
    </source>
</evidence>
<feature type="transmembrane region" description="Helical" evidence="8">
    <location>
        <begin position="66"/>
        <end position="85"/>
    </location>
</feature>
<comment type="subcellular location">
    <subcellularLocation>
        <location evidence="1">Cell membrane</location>
        <topology evidence="1">Multi-pass membrane protein</topology>
    </subcellularLocation>
</comment>
<evidence type="ECO:0000313" key="10">
    <source>
        <dbReference type="EMBL" id="RDI70454.1"/>
    </source>
</evidence>
<dbReference type="Proteomes" id="UP000199289">
    <property type="component" value="Unassembled WGS sequence"/>
</dbReference>
<dbReference type="PANTHER" id="PTHR33908:SF11">
    <property type="entry name" value="MEMBRANE PROTEIN"/>
    <property type="match status" value="1"/>
</dbReference>
<keyword evidence="5 8" id="KW-0812">Transmembrane</keyword>
<name>A0A1H1ANJ4_9EURY</name>
<gene>
    <name evidence="10" type="ORF">DWB78_01250</name>
    <name evidence="11" type="ORF">SAMN05216278_1420</name>
</gene>
<feature type="domain" description="Glycosyltransferase RgtA/B/C/D-like" evidence="9">
    <location>
        <begin position="70"/>
        <end position="230"/>
    </location>
</feature>
<feature type="transmembrane region" description="Helical" evidence="8">
    <location>
        <begin position="213"/>
        <end position="233"/>
    </location>
</feature>
<protein>
    <submittedName>
        <fullName evidence="11">Dolichyl-phosphate-mannose-protein mannosyltransferase</fullName>
    </submittedName>
</protein>
<evidence type="ECO:0000256" key="5">
    <source>
        <dbReference type="ARBA" id="ARBA00022692"/>
    </source>
</evidence>
<keyword evidence="3 11" id="KW-0328">Glycosyltransferase</keyword>
<evidence type="ECO:0000256" key="2">
    <source>
        <dbReference type="ARBA" id="ARBA00022475"/>
    </source>
</evidence>
<keyword evidence="2" id="KW-1003">Cell membrane</keyword>
<dbReference type="RefSeq" id="WP_092535079.1">
    <property type="nucleotide sequence ID" value="NZ_FNKQ01000002.1"/>
</dbReference>
<feature type="transmembrane region" description="Helical" evidence="8">
    <location>
        <begin position="300"/>
        <end position="318"/>
    </location>
</feature>
<dbReference type="PANTHER" id="PTHR33908">
    <property type="entry name" value="MANNOSYLTRANSFERASE YKCB-RELATED"/>
    <property type="match status" value="1"/>
</dbReference>
<dbReference type="InterPro" id="IPR038731">
    <property type="entry name" value="RgtA/B/C-like"/>
</dbReference>
<evidence type="ECO:0000256" key="6">
    <source>
        <dbReference type="ARBA" id="ARBA00022989"/>
    </source>
</evidence>
<reference evidence="11" key="2">
    <citation type="submission" date="2016-10" db="EMBL/GenBank/DDBJ databases">
        <authorList>
            <person name="de Groot N.N."/>
        </authorList>
    </citation>
    <scope>NUCLEOTIDE SEQUENCE [LARGE SCALE GENOMIC DNA]</scope>
    <source>
        <strain evidence="11">CGMCC 1.12397</strain>
    </source>
</reference>
<feature type="transmembrane region" description="Helical" evidence="8">
    <location>
        <begin position="97"/>
        <end position="115"/>
    </location>
</feature>
<evidence type="ECO:0000313" key="13">
    <source>
        <dbReference type="Proteomes" id="UP000255421"/>
    </source>
</evidence>
<dbReference type="AlphaFoldDB" id="A0A1H1ANJ4"/>
<dbReference type="GO" id="GO:0005886">
    <property type="term" value="C:plasma membrane"/>
    <property type="evidence" value="ECO:0007669"/>
    <property type="project" value="UniProtKB-SubCell"/>
</dbReference>
<keyword evidence="13" id="KW-1185">Reference proteome</keyword>
<accession>A0A1H1ANJ4</accession>
<feature type="transmembrane region" description="Helical" evidence="8">
    <location>
        <begin position="12"/>
        <end position="29"/>
    </location>
</feature>
<dbReference type="EMBL" id="FNKQ01000002">
    <property type="protein sequence ID" value="SDQ41194.1"/>
    <property type="molecule type" value="Genomic_DNA"/>
</dbReference>
<feature type="transmembrane region" description="Helical" evidence="8">
    <location>
        <begin position="144"/>
        <end position="163"/>
    </location>
</feature>
<feature type="transmembrane region" description="Helical" evidence="8">
    <location>
        <begin position="175"/>
        <end position="201"/>
    </location>
</feature>
<evidence type="ECO:0000313" key="11">
    <source>
        <dbReference type="EMBL" id="SDQ41194.1"/>
    </source>
</evidence>
<dbReference type="InterPro" id="IPR050297">
    <property type="entry name" value="LipidA_mod_glycosyltrf_83"/>
</dbReference>
<reference evidence="12" key="1">
    <citation type="submission" date="2016-10" db="EMBL/GenBank/DDBJ databases">
        <authorList>
            <person name="Varghese N."/>
            <person name="Submissions S."/>
        </authorList>
    </citation>
    <scope>NUCLEOTIDE SEQUENCE [LARGE SCALE GENOMIC DNA]</scope>
    <source>
        <strain evidence="12">CGMCC 1.12397</strain>
    </source>
</reference>
<evidence type="ECO:0000256" key="4">
    <source>
        <dbReference type="ARBA" id="ARBA00022679"/>
    </source>
</evidence>
<organism evidence="11 12">
    <name type="scientific">Halopelagius longus</name>
    <dbReference type="NCBI Taxonomy" id="1236180"/>
    <lineage>
        <taxon>Archaea</taxon>
        <taxon>Methanobacteriati</taxon>
        <taxon>Methanobacteriota</taxon>
        <taxon>Stenosarchaea group</taxon>
        <taxon>Halobacteria</taxon>
        <taxon>Halobacteriales</taxon>
        <taxon>Haloferacaceae</taxon>
    </lineage>
</organism>
<evidence type="ECO:0000259" key="9">
    <source>
        <dbReference type="Pfam" id="PF13231"/>
    </source>
</evidence>
<dbReference type="GO" id="GO:0016763">
    <property type="term" value="F:pentosyltransferase activity"/>
    <property type="evidence" value="ECO:0007669"/>
    <property type="project" value="TreeGrafter"/>
</dbReference>
<dbReference type="Pfam" id="PF13231">
    <property type="entry name" value="PMT_2"/>
    <property type="match status" value="1"/>
</dbReference>